<name>A0AAU7G8W1_9MICO</name>
<protein>
    <recommendedName>
        <fullName evidence="3">Secreted protein</fullName>
    </recommendedName>
</protein>
<proteinExistence type="predicted"/>
<dbReference type="AlphaFoldDB" id="A0AAU7G8W1"/>
<keyword evidence="1" id="KW-0812">Transmembrane</keyword>
<organism evidence="2">
    <name type="scientific">Leifsonia sp. NPDC080035</name>
    <dbReference type="NCBI Taxonomy" id="3143936"/>
    <lineage>
        <taxon>Bacteria</taxon>
        <taxon>Bacillati</taxon>
        <taxon>Actinomycetota</taxon>
        <taxon>Actinomycetes</taxon>
        <taxon>Micrococcales</taxon>
        <taxon>Microbacteriaceae</taxon>
        <taxon>Leifsonia</taxon>
    </lineage>
</organism>
<dbReference type="RefSeq" id="WP_348787354.1">
    <property type="nucleotide sequence ID" value="NZ_CP157390.1"/>
</dbReference>
<keyword evidence="1" id="KW-1133">Transmembrane helix</keyword>
<gene>
    <name evidence="2" type="ORF">AAME72_15010</name>
</gene>
<reference evidence="2" key="1">
    <citation type="submission" date="2024-05" db="EMBL/GenBank/DDBJ databases">
        <title>The Natural Products Discovery Center: Release of the First 8490 Sequenced Strains for Exploring Actinobacteria Biosynthetic Diversity.</title>
        <authorList>
            <person name="Kalkreuter E."/>
            <person name="Kautsar S.A."/>
            <person name="Yang D."/>
            <person name="Bader C.D."/>
            <person name="Teijaro C.N."/>
            <person name="Fluegel L."/>
            <person name="Davis C.M."/>
            <person name="Simpson J.R."/>
            <person name="Lauterbach L."/>
            <person name="Steele A.D."/>
            <person name="Gui C."/>
            <person name="Meng S."/>
            <person name="Li G."/>
            <person name="Viehrig K."/>
            <person name="Ye F."/>
            <person name="Su P."/>
            <person name="Kiefer A.F."/>
            <person name="Nichols A."/>
            <person name="Cepeda A.J."/>
            <person name="Yan W."/>
            <person name="Fan B."/>
            <person name="Jiang Y."/>
            <person name="Adhikari A."/>
            <person name="Zheng C.-J."/>
            <person name="Schuster L."/>
            <person name="Cowan T.M."/>
            <person name="Smanski M.J."/>
            <person name="Chevrette M.G."/>
            <person name="de Carvalho L.P.S."/>
            <person name="Shen B."/>
        </authorList>
    </citation>
    <scope>NUCLEOTIDE SEQUENCE</scope>
    <source>
        <strain evidence="2">NPDC080035</strain>
    </source>
</reference>
<evidence type="ECO:0000313" key="2">
    <source>
        <dbReference type="EMBL" id="XBM47381.1"/>
    </source>
</evidence>
<sequence length="103" mass="11135">MRGSVAVGGRRWRWAAIGVVAAAYVAAVIFAAATHQPLDDTAPNTTIITAKTFIPSHEDCGGPSCVDVPDDWQFDIMTGRRANTIDVSRQTYDEYSVGDTYTP</sequence>
<evidence type="ECO:0000256" key="1">
    <source>
        <dbReference type="SAM" id="Phobius"/>
    </source>
</evidence>
<evidence type="ECO:0008006" key="3">
    <source>
        <dbReference type="Google" id="ProtNLM"/>
    </source>
</evidence>
<dbReference type="EMBL" id="CP157390">
    <property type="protein sequence ID" value="XBM47381.1"/>
    <property type="molecule type" value="Genomic_DNA"/>
</dbReference>
<accession>A0AAU7G8W1</accession>
<keyword evidence="1" id="KW-0472">Membrane</keyword>
<feature type="transmembrane region" description="Helical" evidence="1">
    <location>
        <begin position="12"/>
        <end position="33"/>
    </location>
</feature>